<accession>A0A645FCX8</accession>
<protein>
    <submittedName>
        <fullName evidence="1">Uncharacterized protein</fullName>
    </submittedName>
</protein>
<dbReference type="AlphaFoldDB" id="A0A645FCX8"/>
<dbReference type="EMBL" id="VSSQ01058553">
    <property type="protein sequence ID" value="MPN12248.1"/>
    <property type="molecule type" value="Genomic_DNA"/>
</dbReference>
<name>A0A645FCX8_9ZZZZ</name>
<gene>
    <name evidence="1" type="ORF">SDC9_159562</name>
</gene>
<sequence length="101" mass="10908">MRRLGIPQIDSCCLGLGGLRQLFKHKLQHALHLRLRGQAFRQAEEGFDRASHVLHGLGQFAHFADAAGRKRRSRKVEACDAQAALAQQIDAASNGVAGGPA</sequence>
<evidence type="ECO:0000313" key="1">
    <source>
        <dbReference type="EMBL" id="MPN12248.1"/>
    </source>
</evidence>
<proteinExistence type="predicted"/>
<reference evidence="1" key="1">
    <citation type="submission" date="2019-08" db="EMBL/GenBank/DDBJ databases">
        <authorList>
            <person name="Kucharzyk K."/>
            <person name="Murdoch R.W."/>
            <person name="Higgins S."/>
            <person name="Loffler F."/>
        </authorList>
    </citation>
    <scope>NUCLEOTIDE SEQUENCE</scope>
</reference>
<organism evidence="1">
    <name type="scientific">bioreactor metagenome</name>
    <dbReference type="NCBI Taxonomy" id="1076179"/>
    <lineage>
        <taxon>unclassified sequences</taxon>
        <taxon>metagenomes</taxon>
        <taxon>ecological metagenomes</taxon>
    </lineage>
</organism>
<comment type="caution">
    <text evidence="1">The sequence shown here is derived from an EMBL/GenBank/DDBJ whole genome shotgun (WGS) entry which is preliminary data.</text>
</comment>